<accession>A0A395IA85</accession>
<evidence type="ECO:0000259" key="15">
    <source>
        <dbReference type="PROSITE" id="PS51751"/>
    </source>
</evidence>
<dbReference type="GO" id="GO:0047750">
    <property type="term" value="F:cholestenol delta-isomerase activity"/>
    <property type="evidence" value="ECO:0007669"/>
    <property type="project" value="InterPro"/>
</dbReference>
<protein>
    <submittedName>
        <fullName evidence="16">EBP-domain-containing protein</fullName>
    </submittedName>
</protein>
<proteinExistence type="inferred from homology"/>
<comment type="subcellular location">
    <subcellularLocation>
        <location evidence="1">Membrane</location>
        <topology evidence="1">Multi-pass membrane protein</topology>
    </subcellularLocation>
</comment>
<evidence type="ECO:0000256" key="14">
    <source>
        <dbReference type="SAM" id="Phobius"/>
    </source>
</evidence>
<sequence>MRSRRSKLFSVGKTYGETPTEFSQQLHTIEEQVIMALQTPSHPFYPIDAIIEDYAPNEAPLLTILTTASLGATALLGTTWLLTGFKRPQITTVDRIAILWFVLSGSIHCFFEGYFMIHHDRMASAQDFFGQLWKEYALSDSRYMTSDTLVLCMETITVLVWGPLCFLVAYFIATQHSLRHPFQIVVCMSHLYGDSLYYATSLFDHYVHGIAYCRPEALYFWVYYFFMNFIWIVVPFYYLYQSMRTISAAFKTMGERSMQQKAR</sequence>
<evidence type="ECO:0000256" key="6">
    <source>
        <dbReference type="ARBA" id="ARBA00022989"/>
    </source>
</evidence>
<reference evidence="16 17" key="1">
    <citation type="submission" date="2018-02" db="EMBL/GenBank/DDBJ databases">
        <title>The genomes of Aspergillus section Nigri reveals drivers in fungal speciation.</title>
        <authorList>
            <consortium name="DOE Joint Genome Institute"/>
            <person name="Vesth T.C."/>
            <person name="Nybo J."/>
            <person name="Theobald S."/>
            <person name="Brandl J."/>
            <person name="Frisvad J.C."/>
            <person name="Nielsen K.F."/>
            <person name="Lyhne E.K."/>
            <person name="Kogle M.E."/>
            <person name="Kuo A."/>
            <person name="Riley R."/>
            <person name="Clum A."/>
            <person name="Nolan M."/>
            <person name="Lipzen A."/>
            <person name="Salamov A."/>
            <person name="Henrissat B."/>
            <person name="Wiebenga A."/>
            <person name="De vries R.P."/>
            <person name="Grigoriev I.V."/>
            <person name="Mortensen U.H."/>
            <person name="Andersen M.R."/>
            <person name="Baker S.E."/>
        </authorList>
    </citation>
    <scope>NUCLEOTIDE SEQUENCE [LARGE SCALE GENOMIC DNA]</scope>
    <source>
        <strain evidence="16 17">CBS 101889</strain>
    </source>
</reference>
<dbReference type="RefSeq" id="XP_025555863.1">
    <property type="nucleotide sequence ID" value="XM_025701031.1"/>
</dbReference>
<keyword evidence="17" id="KW-1185">Reference proteome</keyword>
<evidence type="ECO:0000256" key="1">
    <source>
        <dbReference type="ARBA" id="ARBA00004141"/>
    </source>
</evidence>
<dbReference type="InterPro" id="IPR033118">
    <property type="entry name" value="EXPERA"/>
</dbReference>
<keyword evidence="3" id="KW-0444">Lipid biosynthesis</keyword>
<evidence type="ECO:0000256" key="11">
    <source>
        <dbReference type="ARBA" id="ARBA00023221"/>
    </source>
</evidence>
<dbReference type="GO" id="GO:0005783">
    <property type="term" value="C:endoplasmic reticulum"/>
    <property type="evidence" value="ECO:0007669"/>
    <property type="project" value="TreeGrafter"/>
</dbReference>
<feature type="transmembrane region" description="Helical" evidence="14">
    <location>
        <begin position="218"/>
        <end position="240"/>
    </location>
</feature>
<comment type="similarity">
    <text evidence="2">Belongs to the EBP family.</text>
</comment>
<dbReference type="PANTHER" id="PTHR14207">
    <property type="entry name" value="STEROL ISOMERASE"/>
    <property type="match status" value="1"/>
</dbReference>
<evidence type="ECO:0000256" key="4">
    <source>
        <dbReference type="ARBA" id="ARBA00022692"/>
    </source>
</evidence>
<dbReference type="VEuPathDB" id="FungiDB:BO97DRAFT_73656"/>
<evidence type="ECO:0000256" key="9">
    <source>
        <dbReference type="ARBA" id="ARBA00023136"/>
    </source>
</evidence>
<keyword evidence="9 13" id="KW-0472">Membrane</keyword>
<dbReference type="PROSITE" id="PS51751">
    <property type="entry name" value="EXPERA"/>
    <property type="match status" value="1"/>
</dbReference>
<dbReference type="PANTHER" id="PTHR14207:SF0">
    <property type="entry name" value="3-BETA-HYDROXYSTEROID-DELTA(8),DELTA(7)-ISOMERASE"/>
    <property type="match status" value="1"/>
</dbReference>
<keyword evidence="11" id="KW-0753">Steroid metabolism</keyword>
<dbReference type="OrthoDB" id="58557at2759"/>
<dbReference type="InterPro" id="IPR007905">
    <property type="entry name" value="EBP"/>
</dbReference>
<dbReference type="AlphaFoldDB" id="A0A395IA85"/>
<evidence type="ECO:0000256" key="13">
    <source>
        <dbReference type="PROSITE-ProRule" id="PRU01087"/>
    </source>
</evidence>
<keyword evidence="12" id="KW-0413">Isomerase</keyword>
<dbReference type="GO" id="GO:0004769">
    <property type="term" value="F:steroid Delta-isomerase activity"/>
    <property type="evidence" value="ECO:0007669"/>
    <property type="project" value="TreeGrafter"/>
</dbReference>
<keyword evidence="8" id="KW-0443">Lipid metabolism</keyword>
<dbReference type="GO" id="GO:0000247">
    <property type="term" value="F:C-8 sterol isomerase activity"/>
    <property type="evidence" value="ECO:0007669"/>
    <property type="project" value="TreeGrafter"/>
</dbReference>
<dbReference type="Proteomes" id="UP000248961">
    <property type="component" value="Unassembled WGS sequence"/>
</dbReference>
<dbReference type="Pfam" id="PF05241">
    <property type="entry name" value="EBP"/>
    <property type="match status" value="1"/>
</dbReference>
<evidence type="ECO:0000256" key="8">
    <source>
        <dbReference type="ARBA" id="ARBA00023098"/>
    </source>
</evidence>
<evidence type="ECO:0000256" key="2">
    <source>
        <dbReference type="ARBA" id="ARBA00008337"/>
    </source>
</evidence>
<dbReference type="GeneID" id="37205320"/>
<gene>
    <name evidence="16" type="ORF">BO97DRAFT_73656</name>
</gene>
<evidence type="ECO:0000313" key="16">
    <source>
        <dbReference type="EMBL" id="RAL16709.1"/>
    </source>
</evidence>
<evidence type="ECO:0000256" key="5">
    <source>
        <dbReference type="ARBA" id="ARBA00022955"/>
    </source>
</evidence>
<evidence type="ECO:0000256" key="12">
    <source>
        <dbReference type="ARBA" id="ARBA00023235"/>
    </source>
</evidence>
<organism evidence="16 17">
    <name type="scientific">Aspergillus homomorphus (strain CBS 101889)</name>
    <dbReference type="NCBI Taxonomy" id="1450537"/>
    <lineage>
        <taxon>Eukaryota</taxon>
        <taxon>Fungi</taxon>
        <taxon>Dikarya</taxon>
        <taxon>Ascomycota</taxon>
        <taxon>Pezizomycotina</taxon>
        <taxon>Eurotiomycetes</taxon>
        <taxon>Eurotiomycetidae</taxon>
        <taxon>Eurotiales</taxon>
        <taxon>Aspergillaceae</taxon>
        <taxon>Aspergillus</taxon>
        <taxon>Aspergillus subgen. Circumdati</taxon>
    </lineage>
</organism>
<dbReference type="STRING" id="1450537.A0A395IA85"/>
<evidence type="ECO:0000256" key="7">
    <source>
        <dbReference type="ARBA" id="ARBA00023011"/>
    </source>
</evidence>
<dbReference type="EMBL" id="KZ824268">
    <property type="protein sequence ID" value="RAL16709.1"/>
    <property type="molecule type" value="Genomic_DNA"/>
</dbReference>
<evidence type="ECO:0000256" key="10">
    <source>
        <dbReference type="ARBA" id="ARBA00023166"/>
    </source>
</evidence>
<dbReference type="GO" id="GO:0016126">
    <property type="term" value="P:sterol biosynthetic process"/>
    <property type="evidence" value="ECO:0007669"/>
    <property type="project" value="UniProtKB-KW"/>
</dbReference>
<keyword evidence="4 13" id="KW-0812">Transmembrane</keyword>
<feature type="transmembrane region" description="Helical" evidence="14">
    <location>
        <begin position="148"/>
        <end position="173"/>
    </location>
</feature>
<evidence type="ECO:0000256" key="3">
    <source>
        <dbReference type="ARBA" id="ARBA00022516"/>
    </source>
</evidence>
<keyword evidence="6 13" id="KW-1133">Transmembrane helix</keyword>
<dbReference type="GO" id="GO:0016020">
    <property type="term" value="C:membrane"/>
    <property type="evidence" value="ECO:0007669"/>
    <property type="project" value="UniProtKB-SubCell"/>
</dbReference>
<keyword evidence="7" id="KW-0756">Sterol biosynthesis</keyword>
<feature type="transmembrane region" description="Helical" evidence="14">
    <location>
        <begin position="97"/>
        <end position="117"/>
    </location>
</feature>
<keyword evidence="10" id="KW-1207">Sterol metabolism</keyword>
<evidence type="ECO:0000313" key="17">
    <source>
        <dbReference type="Proteomes" id="UP000248961"/>
    </source>
</evidence>
<feature type="domain" description="EXPERA" evidence="15">
    <location>
        <begin position="93"/>
        <end position="239"/>
    </location>
</feature>
<name>A0A395IA85_ASPHC</name>
<keyword evidence="5" id="KW-0752">Steroid biosynthesis</keyword>
<feature type="transmembrane region" description="Helical" evidence="14">
    <location>
        <begin position="61"/>
        <end position="85"/>
    </location>
</feature>